<dbReference type="PANTHER" id="PTHR46680">
    <property type="entry name" value="NF-KAPPA-B INHIBITOR ALPHA"/>
    <property type="match status" value="1"/>
</dbReference>
<dbReference type="OrthoDB" id="1711136at2759"/>
<dbReference type="Gene3D" id="1.25.40.20">
    <property type="entry name" value="Ankyrin repeat-containing domain"/>
    <property type="match status" value="1"/>
</dbReference>
<evidence type="ECO:0000256" key="2">
    <source>
        <dbReference type="ARBA" id="ARBA00023043"/>
    </source>
</evidence>
<reference evidence="4 5" key="1">
    <citation type="journal article" date="2018" name="Mol. Plant">
        <title>The genome of Artemisia annua provides insight into the evolution of Asteraceae family and artemisinin biosynthesis.</title>
        <authorList>
            <person name="Shen Q."/>
            <person name="Zhang L."/>
            <person name="Liao Z."/>
            <person name="Wang S."/>
            <person name="Yan T."/>
            <person name="Shi P."/>
            <person name="Liu M."/>
            <person name="Fu X."/>
            <person name="Pan Q."/>
            <person name="Wang Y."/>
            <person name="Lv Z."/>
            <person name="Lu X."/>
            <person name="Zhang F."/>
            <person name="Jiang W."/>
            <person name="Ma Y."/>
            <person name="Chen M."/>
            <person name="Hao X."/>
            <person name="Li L."/>
            <person name="Tang Y."/>
            <person name="Lv G."/>
            <person name="Zhou Y."/>
            <person name="Sun X."/>
            <person name="Brodelius P.E."/>
            <person name="Rose J.K.C."/>
            <person name="Tang K."/>
        </authorList>
    </citation>
    <scope>NUCLEOTIDE SEQUENCE [LARGE SCALE GENOMIC DNA]</scope>
    <source>
        <strain evidence="5">cv. Huhao1</strain>
        <tissue evidence="4">Leaf</tissue>
    </source>
</reference>
<comment type="caution">
    <text evidence="4">The sequence shown here is derived from an EMBL/GenBank/DDBJ whole genome shotgun (WGS) entry which is preliminary data.</text>
</comment>
<keyword evidence="5" id="KW-1185">Reference proteome</keyword>
<dbReference type="SUPFAM" id="SSF48403">
    <property type="entry name" value="Ankyrin repeat"/>
    <property type="match status" value="1"/>
</dbReference>
<dbReference type="InterPro" id="IPR036770">
    <property type="entry name" value="Ankyrin_rpt-contain_sf"/>
</dbReference>
<dbReference type="EMBL" id="PKPP01003990">
    <property type="protein sequence ID" value="PWA66636.1"/>
    <property type="molecule type" value="Genomic_DNA"/>
</dbReference>
<dbReference type="PROSITE" id="PS50297">
    <property type="entry name" value="ANK_REP_REGION"/>
    <property type="match status" value="1"/>
</dbReference>
<dbReference type="AlphaFoldDB" id="A0A2U1MZI7"/>
<keyword evidence="1" id="KW-0677">Repeat</keyword>
<evidence type="ECO:0000313" key="4">
    <source>
        <dbReference type="EMBL" id="PWA66636.1"/>
    </source>
</evidence>
<dbReference type="InterPro" id="IPR002110">
    <property type="entry name" value="Ankyrin_rpt"/>
</dbReference>
<dbReference type="PANTHER" id="PTHR46680:SF3">
    <property type="entry name" value="NF-KAPPA-B INHIBITOR CACTUS"/>
    <property type="match status" value="1"/>
</dbReference>
<dbReference type="STRING" id="35608.A0A2U1MZI7"/>
<name>A0A2U1MZI7_ARTAN</name>
<dbReference type="Proteomes" id="UP000245207">
    <property type="component" value="Unassembled WGS sequence"/>
</dbReference>
<evidence type="ECO:0000313" key="5">
    <source>
        <dbReference type="Proteomes" id="UP000245207"/>
    </source>
</evidence>
<dbReference type="Pfam" id="PF12796">
    <property type="entry name" value="Ank_2"/>
    <property type="match status" value="1"/>
</dbReference>
<dbReference type="InterPro" id="IPR051070">
    <property type="entry name" value="NF-kappa-B_inhibitor"/>
</dbReference>
<evidence type="ECO:0000256" key="1">
    <source>
        <dbReference type="ARBA" id="ARBA00022737"/>
    </source>
</evidence>
<organism evidence="4 5">
    <name type="scientific">Artemisia annua</name>
    <name type="common">Sweet wormwood</name>
    <dbReference type="NCBI Taxonomy" id="35608"/>
    <lineage>
        <taxon>Eukaryota</taxon>
        <taxon>Viridiplantae</taxon>
        <taxon>Streptophyta</taxon>
        <taxon>Embryophyta</taxon>
        <taxon>Tracheophyta</taxon>
        <taxon>Spermatophyta</taxon>
        <taxon>Magnoliopsida</taxon>
        <taxon>eudicotyledons</taxon>
        <taxon>Gunneridae</taxon>
        <taxon>Pentapetalae</taxon>
        <taxon>asterids</taxon>
        <taxon>campanulids</taxon>
        <taxon>Asterales</taxon>
        <taxon>Asteraceae</taxon>
        <taxon>Asteroideae</taxon>
        <taxon>Anthemideae</taxon>
        <taxon>Artemisiinae</taxon>
        <taxon>Artemisia</taxon>
    </lineage>
</organism>
<dbReference type="PROSITE" id="PS50088">
    <property type="entry name" value="ANK_REPEAT"/>
    <property type="match status" value="1"/>
</dbReference>
<protein>
    <submittedName>
        <fullName evidence="4">Ankyrin repeat-containing protein</fullName>
    </submittedName>
</protein>
<proteinExistence type="predicted"/>
<accession>A0A2U1MZI7</accession>
<feature type="repeat" description="ANK" evidence="3">
    <location>
        <begin position="31"/>
        <end position="63"/>
    </location>
</feature>
<keyword evidence="2 3" id="KW-0040">ANK repeat</keyword>
<sequence length="181" mass="19879">MVASMNPQLYDVAKTLIELGADVNSVTVGFYPGTPLHFAAKRGLEQMVKLLLLNGATALVMNANGQTALDLARVKGYSNVVHAIENHICLFSGWLQELYGPGLLLSRNVWLVILPCGSRRFTKPNSLELAIYYGAQDARPYTSIPLCKTNMDEPTFNQLVPVVIINSPNKPFANLQKTFVT</sequence>
<gene>
    <name evidence="4" type="ORF">CTI12_AA261090</name>
</gene>
<evidence type="ECO:0000256" key="3">
    <source>
        <dbReference type="PROSITE-ProRule" id="PRU00023"/>
    </source>
</evidence>